<feature type="domain" description="SsuA/THI5-like" evidence="4">
    <location>
        <begin position="51"/>
        <end position="256"/>
    </location>
</feature>
<dbReference type="PANTHER" id="PTHR30024:SF47">
    <property type="entry name" value="TAURINE-BINDING PERIPLASMIC PROTEIN"/>
    <property type="match status" value="1"/>
</dbReference>
<proteinExistence type="inferred from homology"/>
<gene>
    <name evidence="5" type="ORF">SAMN02745941_04458</name>
</gene>
<dbReference type="Gene3D" id="3.40.190.10">
    <property type="entry name" value="Periplasmic binding protein-like II"/>
    <property type="match status" value="2"/>
</dbReference>
<name>A0A1M6EJ45_9CLOT</name>
<dbReference type="EMBL" id="FQXU01000022">
    <property type="protein sequence ID" value="SHI85507.1"/>
    <property type="molecule type" value="Genomic_DNA"/>
</dbReference>
<evidence type="ECO:0000313" key="6">
    <source>
        <dbReference type="Proteomes" id="UP000184241"/>
    </source>
</evidence>
<keyword evidence="3" id="KW-0732">Signal</keyword>
<evidence type="ECO:0000256" key="1">
    <source>
        <dbReference type="ARBA" id="ARBA00004418"/>
    </source>
</evidence>
<dbReference type="PROSITE" id="PS51257">
    <property type="entry name" value="PROKAR_LIPOPROTEIN"/>
    <property type="match status" value="1"/>
</dbReference>
<dbReference type="RefSeq" id="WP_073022740.1">
    <property type="nucleotide sequence ID" value="NZ_FQXU01000022.1"/>
</dbReference>
<evidence type="ECO:0000259" key="4">
    <source>
        <dbReference type="Pfam" id="PF09084"/>
    </source>
</evidence>
<protein>
    <submittedName>
        <fullName evidence="5">NitT/TauT family transport system substrate-binding protein</fullName>
    </submittedName>
</protein>
<evidence type="ECO:0000313" key="5">
    <source>
        <dbReference type="EMBL" id="SHI85507.1"/>
    </source>
</evidence>
<dbReference type="PANTHER" id="PTHR30024">
    <property type="entry name" value="ALIPHATIC SULFONATES-BINDING PROTEIN-RELATED"/>
    <property type="match status" value="1"/>
</dbReference>
<dbReference type="AlphaFoldDB" id="A0A1M6EJ45"/>
<dbReference type="SUPFAM" id="SSF53850">
    <property type="entry name" value="Periplasmic binding protein-like II"/>
    <property type="match status" value="1"/>
</dbReference>
<accession>A0A1M6EJ45</accession>
<evidence type="ECO:0000256" key="2">
    <source>
        <dbReference type="ARBA" id="ARBA00010742"/>
    </source>
</evidence>
<dbReference type="GO" id="GO:0042597">
    <property type="term" value="C:periplasmic space"/>
    <property type="evidence" value="ECO:0007669"/>
    <property type="project" value="UniProtKB-SubCell"/>
</dbReference>
<comment type="similarity">
    <text evidence="2">Belongs to the bacterial solute-binding protein SsuA/TauA family.</text>
</comment>
<comment type="subcellular location">
    <subcellularLocation>
        <location evidence="1">Periplasm</location>
    </subcellularLocation>
</comment>
<dbReference type="InterPro" id="IPR015168">
    <property type="entry name" value="SsuA/THI5"/>
</dbReference>
<organism evidence="5 6">
    <name type="scientific">Clostridium intestinale DSM 6191</name>
    <dbReference type="NCBI Taxonomy" id="1121320"/>
    <lineage>
        <taxon>Bacteria</taxon>
        <taxon>Bacillati</taxon>
        <taxon>Bacillota</taxon>
        <taxon>Clostridia</taxon>
        <taxon>Eubacteriales</taxon>
        <taxon>Clostridiaceae</taxon>
        <taxon>Clostridium</taxon>
    </lineage>
</organism>
<reference evidence="5 6" key="1">
    <citation type="submission" date="2016-11" db="EMBL/GenBank/DDBJ databases">
        <authorList>
            <person name="Jaros S."/>
            <person name="Januszkiewicz K."/>
            <person name="Wedrychowicz H."/>
        </authorList>
    </citation>
    <scope>NUCLEOTIDE SEQUENCE [LARGE SCALE GENOMIC DNA]</scope>
    <source>
        <strain evidence="5 6">DSM 6191</strain>
    </source>
</reference>
<dbReference type="Pfam" id="PF09084">
    <property type="entry name" value="NMT1"/>
    <property type="match status" value="1"/>
</dbReference>
<dbReference type="Proteomes" id="UP000184241">
    <property type="component" value="Unassembled WGS sequence"/>
</dbReference>
<evidence type="ECO:0000256" key="3">
    <source>
        <dbReference type="ARBA" id="ARBA00022729"/>
    </source>
</evidence>
<sequence length="325" mass="35963">MIKIKKVLSVIIASALFVGVLGGCAKKEESSSDGETLKVRYAAYQGMTAVGFWFGVEKGFFKDAGIDLELVDVKDKVSAIASDSIDMGDLNTSQAITAASTGAPLKLVSSMFRTKGAWYLIGKTSIKDIKDLKGKRVGVNEKGSGMDVTVREILQQNGLDPDKDVELIANGSMQQAYASLEANQVDATIIHQPFVAMGEIEGKAKLLAKGWDYVPNFNTGALVASDKFIKSNPETVKKVIEVYFKSNEYAKEHQDEFLEFATKYLNIPKDTLVKALEPERELWENEPNINIETLKTTQELQKKWGFQKEIYDVDKIVDLSFIPKK</sequence>